<protein>
    <submittedName>
        <fullName evidence="2">Uncharacterized protein</fullName>
    </submittedName>
</protein>
<name>A0A2A9ECJ8_9MICO</name>
<sequence>MQATTPERPSSIRTVLALVAGALTWVPMYFVGVAVVAAVVGDDLTRLNGALLALGVAAPLVSATVTVLALPRATRRRLLPATVLGAVPSAIVTAGIVWSTTVEAKERGYDVGGDLASGLGFVVVVAAVTAALVAWLRERSSRAA</sequence>
<dbReference type="AlphaFoldDB" id="A0A2A9ECJ8"/>
<organism evidence="2 3">
    <name type="scientific">Flavimobilis soli</name>
    <dbReference type="NCBI Taxonomy" id="442709"/>
    <lineage>
        <taxon>Bacteria</taxon>
        <taxon>Bacillati</taxon>
        <taxon>Actinomycetota</taxon>
        <taxon>Actinomycetes</taxon>
        <taxon>Micrococcales</taxon>
        <taxon>Jonesiaceae</taxon>
        <taxon>Flavimobilis</taxon>
    </lineage>
</organism>
<evidence type="ECO:0000313" key="2">
    <source>
        <dbReference type="EMBL" id="PFG36261.1"/>
    </source>
</evidence>
<dbReference type="EMBL" id="PDJH01000001">
    <property type="protein sequence ID" value="PFG36261.1"/>
    <property type="molecule type" value="Genomic_DNA"/>
</dbReference>
<evidence type="ECO:0000313" key="3">
    <source>
        <dbReference type="Proteomes" id="UP000221394"/>
    </source>
</evidence>
<gene>
    <name evidence="2" type="ORF">ATL41_0977</name>
</gene>
<accession>A0A2A9ECJ8</accession>
<proteinExistence type="predicted"/>
<feature type="transmembrane region" description="Helical" evidence="1">
    <location>
        <begin position="12"/>
        <end position="39"/>
    </location>
</feature>
<reference evidence="2 3" key="1">
    <citation type="submission" date="2017-10" db="EMBL/GenBank/DDBJ databases">
        <title>Sequencing the genomes of 1000 actinobacteria strains.</title>
        <authorList>
            <person name="Klenk H.-P."/>
        </authorList>
    </citation>
    <scope>NUCLEOTIDE SEQUENCE [LARGE SCALE GENOMIC DNA]</scope>
    <source>
        <strain evidence="2 3">DSM 21574</strain>
    </source>
</reference>
<feature type="transmembrane region" description="Helical" evidence="1">
    <location>
        <begin position="118"/>
        <end position="136"/>
    </location>
</feature>
<keyword evidence="3" id="KW-1185">Reference proteome</keyword>
<dbReference type="Proteomes" id="UP000221394">
    <property type="component" value="Unassembled WGS sequence"/>
</dbReference>
<feature type="transmembrane region" description="Helical" evidence="1">
    <location>
        <begin position="51"/>
        <end position="71"/>
    </location>
</feature>
<keyword evidence="1" id="KW-1133">Transmembrane helix</keyword>
<comment type="caution">
    <text evidence="2">The sequence shown here is derived from an EMBL/GenBank/DDBJ whole genome shotgun (WGS) entry which is preliminary data.</text>
</comment>
<dbReference type="RefSeq" id="WP_098457461.1">
    <property type="nucleotide sequence ID" value="NZ_PDJH01000001.1"/>
</dbReference>
<evidence type="ECO:0000256" key="1">
    <source>
        <dbReference type="SAM" id="Phobius"/>
    </source>
</evidence>
<feature type="transmembrane region" description="Helical" evidence="1">
    <location>
        <begin position="78"/>
        <end position="98"/>
    </location>
</feature>
<keyword evidence="1" id="KW-0472">Membrane</keyword>
<keyword evidence="1" id="KW-0812">Transmembrane</keyword>